<dbReference type="AlphaFoldDB" id="A0AAV4XTE6"/>
<dbReference type="Proteomes" id="UP001054945">
    <property type="component" value="Unassembled WGS sequence"/>
</dbReference>
<sequence>MVDRLEAGIEKLLGGAAVEDESAAIVDYTLADQNEDLVSRGLETLSLSDYKPVVKKSSFLHSGSSAHQ</sequence>
<gene>
    <name evidence="1" type="ORF">CEXT_103651</name>
</gene>
<evidence type="ECO:0000313" key="2">
    <source>
        <dbReference type="Proteomes" id="UP001054945"/>
    </source>
</evidence>
<organism evidence="1 2">
    <name type="scientific">Caerostris extrusa</name>
    <name type="common">Bark spider</name>
    <name type="synonym">Caerostris bankana</name>
    <dbReference type="NCBI Taxonomy" id="172846"/>
    <lineage>
        <taxon>Eukaryota</taxon>
        <taxon>Metazoa</taxon>
        <taxon>Ecdysozoa</taxon>
        <taxon>Arthropoda</taxon>
        <taxon>Chelicerata</taxon>
        <taxon>Arachnida</taxon>
        <taxon>Araneae</taxon>
        <taxon>Araneomorphae</taxon>
        <taxon>Entelegynae</taxon>
        <taxon>Araneoidea</taxon>
        <taxon>Araneidae</taxon>
        <taxon>Caerostris</taxon>
    </lineage>
</organism>
<name>A0AAV4XTE6_CAEEX</name>
<dbReference type="EMBL" id="BPLR01018241">
    <property type="protein sequence ID" value="GIY97997.1"/>
    <property type="molecule type" value="Genomic_DNA"/>
</dbReference>
<comment type="caution">
    <text evidence="1">The sequence shown here is derived from an EMBL/GenBank/DDBJ whole genome shotgun (WGS) entry which is preliminary data.</text>
</comment>
<accession>A0AAV4XTE6</accession>
<keyword evidence="2" id="KW-1185">Reference proteome</keyword>
<evidence type="ECO:0000313" key="1">
    <source>
        <dbReference type="EMBL" id="GIY97997.1"/>
    </source>
</evidence>
<reference evidence="1 2" key="1">
    <citation type="submission" date="2021-06" db="EMBL/GenBank/DDBJ databases">
        <title>Caerostris extrusa draft genome.</title>
        <authorList>
            <person name="Kono N."/>
            <person name="Arakawa K."/>
        </authorList>
    </citation>
    <scope>NUCLEOTIDE SEQUENCE [LARGE SCALE GENOMIC DNA]</scope>
</reference>
<proteinExistence type="predicted"/>
<protein>
    <submittedName>
        <fullName evidence="1">Uncharacterized protein</fullName>
    </submittedName>
</protein>